<organism evidence="2 3">
    <name type="scientific">Asterophora parasitica</name>
    <dbReference type="NCBI Taxonomy" id="117018"/>
    <lineage>
        <taxon>Eukaryota</taxon>
        <taxon>Fungi</taxon>
        <taxon>Dikarya</taxon>
        <taxon>Basidiomycota</taxon>
        <taxon>Agaricomycotina</taxon>
        <taxon>Agaricomycetes</taxon>
        <taxon>Agaricomycetidae</taxon>
        <taxon>Agaricales</taxon>
        <taxon>Tricholomatineae</taxon>
        <taxon>Lyophyllaceae</taxon>
        <taxon>Asterophora</taxon>
    </lineage>
</organism>
<reference evidence="2" key="1">
    <citation type="submission" date="2020-07" db="EMBL/GenBank/DDBJ databases">
        <authorList>
            <person name="Nieuwenhuis M."/>
            <person name="Van De Peppel L.J.J."/>
        </authorList>
    </citation>
    <scope>NUCLEOTIDE SEQUENCE</scope>
    <source>
        <strain evidence="2">AP01</strain>
        <tissue evidence="2">Mycelium</tissue>
    </source>
</reference>
<name>A0A9P7G4Z2_9AGAR</name>
<comment type="caution">
    <text evidence="2">The sequence shown here is derived from an EMBL/GenBank/DDBJ whole genome shotgun (WGS) entry which is preliminary data.</text>
</comment>
<evidence type="ECO:0000313" key="3">
    <source>
        <dbReference type="Proteomes" id="UP000775547"/>
    </source>
</evidence>
<protein>
    <submittedName>
        <fullName evidence="2">Uncharacterized protein</fullName>
    </submittedName>
</protein>
<keyword evidence="3" id="KW-1185">Reference proteome</keyword>
<reference evidence="2" key="2">
    <citation type="submission" date="2021-10" db="EMBL/GenBank/DDBJ databases">
        <title>Phylogenomics reveals ancestral predisposition of the termite-cultivated fungus Termitomyces towards a domesticated lifestyle.</title>
        <authorList>
            <person name="Auxier B."/>
            <person name="Grum-Grzhimaylo A."/>
            <person name="Cardenas M.E."/>
            <person name="Lodge J.D."/>
            <person name="Laessoe T."/>
            <person name="Pedersen O."/>
            <person name="Smith M.E."/>
            <person name="Kuyper T.W."/>
            <person name="Franco-Molano E.A."/>
            <person name="Baroni T.J."/>
            <person name="Aanen D.K."/>
        </authorList>
    </citation>
    <scope>NUCLEOTIDE SEQUENCE</scope>
    <source>
        <strain evidence="2">AP01</strain>
        <tissue evidence="2">Mycelium</tissue>
    </source>
</reference>
<evidence type="ECO:0000313" key="2">
    <source>
        <dbReference type="EMBL" id="KAG5642905.1"/>
    </source>
</evidence>
<dbReference type="Proteomes" id="UP000775547">
    <property type="component" value="Unassembled WGS sequence"/>
</dbReference>
<gene>
    <name evidence="2" type="ORF">DXG03_001912</name>
</gene>
<feature type="region of interest" description="Disordered" evidence="1">
    <location>
        <begin position="118"/>
        <end position="159"/>
    </location>
</feature>
<sequence>MDPRLSHELVSELINLSKPPVRSAVRTRPVIRQHDREKRHATYFPSKASFHTKWNFADDESTWEFSAPVAPMVRCDSTDTCSSSSSTAAQDIAFRYRAGMPLKAVLTGSSSVSVLSDESDSTWETAPLGDSSPTTDFGSESVIDSASAVSEQGPPVPEKDDLKAIQRHSRSEALMDTLEEAMDAMQRAGCTEDDRLVCHRPGCRDTLRDVKALMYHLHIHNIHDEILKCPSCDAQFVSSFTMSFHRCQNQEARLRSPPASPIRGASISVTVKRPYLS</sequence>
<proteinExistence type="predicted"/>
<evidence type="ECO:0000256" key="1">
    <source>
        <dbReference type="SAM" id="MobiDB-lite"/>
    </source>
</evidence>
<accession>A0A9P7G4Z2</accession>
<dbReference type="EMBL" id="JABCKV010000148">
    <property type="protein sequence ID" value="KAG5642905.1"/>
    <property type="molecule type" value="Genomic_DNA"/>
</dbReference>
<feature type="compositionally biased region" description="Polar residues" evidence="1">
    <location>
        <begin position="131"/>
        <end position="150"/>
    </location>
</feature>
<dbReference type="OrthoDB" id="3258262at2759"/>
<dbReference type="AlphaFoldDB" id="A0A9P7G4Z2"/>